<protein>
    <submittedName>
        <fullName evidence="1">Uncharacterized protein</fullName>
    </submittedName>
</protein>
<organism evidence="1 2">
    <name type="scientific">Callosobruchus maculatus</name>
    <name type="common">Southern cowpea weevil</name>
    <name type="synonym">Pulse bruchid</name>
    <dbReference type="NCBI Taxonomy" id="64391"/>
    <lineage>
        <taxon>Eukaryota</taxon>
        <taxon>Metazoa</taxon>
        <taxon>Ecdysozoa</taxon>
        <taxon>Arthropoda</taxon>
        <taxon>Hexapoda</taxon>
        <taxon>Insecta</taxon>
        <taxon>Pterygota</taxon>
        <taxon>Neoptera</taxon>
        <taxon>Endopterygota</taxon>
        <taxon>Coleoptera</taxon>
        <taxon>Polyphaga</taxon>
        <taxon>Cucujiformia</taxon>
        <taxon>Chrysomeloidea</taxon>
        <taxon>Chrysomelidae</taxon>
        <taxon>Bruchinae</taxon>
        <taxon>Bruchini</taxon>
        <taxon>Callosobruchus</taxon>
    </lineage>
</organism>
<reference evidence="1 2" key="1">
    <citation type="submission" date="2019-01" db="EMBL/GenBank/DDBJ databases">
        <authorList>
            <person name="Sayadi A."/>
        </authorList>
    </citation>
    <scope>NUCLEOTIDE SEQUENCE [LARGE SCALE GENOMIC DNA]</scope>
</reference>
<gene>
    <name evidence="1" type="ORF">CALMAC_LOCUS15891</name>
</gene>
<name>A0A653DAK7_CALMS</name>
<proteinExistence type="predicted"/>
<dbReference type="EMBL" id="CAACVG010011024">
    <property type="protein sequence ID" value="VEN57225.1"/>
    <property type="molecule type" value="Genomic_DNA"/>
</dbReference>
<dbReference type="AlphaFoldDB" id="A0A653DAK7"/>
<evidence type="ECO:0000313" key="2">
    <source>
        <dbReference type="Proteomes" id="UP000410492"/>
    </source>
</evidence>
<evidence type="ECO:0000313" key="1">
    <source>
        <dbReference type="EMBL" id="VEN57225.1"/>
    </source>
</evidence>
<sequence length="44" mass="5295">MPQHRTALFTRCFTYNTVRLYNLLPDLYKDVSLKKLKHSVEQLL</sequence>
<dbReference type="Proteomes" id="UP000410492">
    <property type="component" value="Unassembled WGS sequence"/>
</dbReference>
<keyword evidence="2" id="KW-1185">Reference proteome</keyword>
<accession>A0A653DAK7</accession>